<dbReference type="OMA" id="THDHHIT"/>
<evidence type="ECO:0000313" key="2">
    <source>
        <dbReference type="Proteomes" id="UP000187609"/>
    </source>
</evidence>
<dbReference type="EMBL" id="MJEQ01037185">
    <property type="protein sequence ID" value="OIT04928.1"/>
    <property type="molecule type" value="Genomic_DNA"/>
</dbReference>
<feature type="non-terminal residue" evidence="1">
    <location>
        <position position="96"/>
    </location>
</feature>
<accession>A0A1J6IWG9</accession>
<dbReference type="Proteomes" id="UP000187609">
    <property type="component" value="Unassembled WGS sequence"/>
</dbReference>
<gene>
    <name evidence="1" type="ORF">A4A49_55025</name>
</gene>
<reference evidence="1" key="1">
    <citation type="submission" date="2016-11" db="EMBL/GenBank/DDBJ databases">
        <title>The genome of Nicotiana attenuata.</title>
        <authorList>
            <person name="Xu S."/>
            <person name="Brockmoeller T."/>
            <person name="Gaquerel E."/>
            <person name="Navarro A."/>
            <person name="Kuhl H."/>
            <person name="Gase K."/>
            <person name="Ling Z."/>
            <person name="Zhou W."/>
            <person name="Kreitzer C."/>
            <person name="Stanke M."/>
            <person name="Tang H."/>
            <person name="Lyons E."/>
            <person name="Pandey P."/>
            <person name="Pandey S.P."/>
            <person name="Timmermann B."/>
            <person name="Baldwin I.T."/>
        </authorList>
    </citation>
    <scope>NUCLEOTIDE SEQUENCE [LARGE SCALE GENOMIC DNA]</scope>
    <source>
        <strain evidence="1">UT</strain>
    </source>
</reference>
<keyword evidence="2" id="KW-1185">Reference proteome</keyword>
<protein>
    <submittedName>
        <fullName evidence="1">Uncharacterized protein</fullName>
    </submittedName>
</protein>
<sequence length="96" mass="11070">MNNLLKKGNQRVWIELNQVVQHEGETTITSKENEELLSNYPEVCEQASGLPPRRSRDHAITIKSETQPPNIRPYRYPHSQKAEIKSLVKEMMDVGI</sequence>
<dbReference type="InterPro" id="IPR043502">
    <property type="entry name" value="DNA/RNA_pol_sf"/>
</dbReference>
<comment type="caution">
    <text evidence="1">The sequence shown here is derived from an EMBL/GenBank/DDBJ whole genome shotgun (WGS) entry which is preliminary data.</text>
</comment>
<dbReference type="SMR" id="A0A1J6IWG9"/>
<organism evidence="1 2">
    <name type="scientific">Nicotiana attenuata</name>
    <name type="common">Coyote tobacco</name>
    <dbReference type="NCBI Taxonomy" id="49451"/>
    <lineage>
        <taxon>Eukaryota</taxon>
        <taxon>Viridiplantae</taxon>
        <taxon>Streptophyta</taxon>
        <taxon>Embryophyta</taxon>
        <taxon>Tracheophyta</taxon>
        <taxon>Spermatophyta</taxon>
        <taxon>Magnoliopsida</taxon>
        <taxon>eudicotyledons</taxon>
        <taxon>Gunneridae</taxon>
        <taxon>Pentapetalae</taxon>
        <taxon>asterids</taxon>
        <taxon>lamiids</taxon>
        <taxon>Solanales</taxon>
        <taxon>Solanaceae</taxon>
        <taxon>Nicotianoideae</taxon>
        <taxon>Nicotianeae</taxon>
        <taxon>Nicotiana</taxon>
    </lineage>
</organism>
<name>A0A1J6IWG9_NICAT</name>
<proteinExistence type="predicted"/>
<dbReference type="AlphaFoldDB" id="A0A1J6IWG9"/>
<dbReference type="Gene3D" id="3.10.10.10">
    <property type="entry name" value="HIV Type 1 Reverse Transcriptase, subunit A, domain 1"/>
    <property type="match status" value="1"/>
</dbReference>
<dbReference type="Gramene" id="OIT04928">
    <property type="protein sequence ID" value="OIT04928"/>
    <property type="gene ID" value="A4A49_55025"/>
</dbReference>
<evidence type="ECO:0000313" key="1">
    <source>
        <dbReference type="EMBL" id="OIT04928.1"/>
    </source>
</evidence>
<dbReference type="SUPFAM" id="SSF56672">
    <property type="entry name" value="DNA/RNA polymerases"/>
    <property type="match status" value="1"/>
</dbReference>